<dbReference type="PROSITE" id="PS51387">
    <property type="entry name" value="FAD_PCMH"/>
    <property type="match status" value="1"/>
</dbReference>
<dbReference type="Proteomes" id="UP000050424">
    <property type="component" value="Unassembled WGS sequence"/>
</dbReference>
<organism evidence="5 6">
    <name type="scientific">Neonectria ditissima</name>
    <dbReference type="NCBI Taxonomy" id="78410"/>
    <lineage>
        <taxon>Eukaryota</taxon>
        <taxon>Fungi</taxon>
        <taxon>Dikarya</taxon>
        <taxon>Ascomycota</taxon>
        <taxon>Pezizomycotina</taxon>
        <taxon>Sordariomycetes</taxon>
        <taxon>Hypocreomycetidae</taxon>
        <taxon>Hypocreales</taxon>
        <taxon>Nectriaceae</taxon>
        <taxon>Neonectria</taxon>
    </lineage>
</organism>
<dbReference type="InterPro" id="IPR036318">
    <property type="entry name" value="FAD-bd_PCMH-like_sf"/>
</dbReference>
<dbReference type="PANTHER" id="PTHR13878">
    <property type="entry name" value="GULONOLACTONE OXIDASE"/>
    <property type="match status" value="1"/>
</dbReference>
<evidence type="ECO:0000313" key="6">
    <source>
        <dbReference type="Proteomes" id="UP000050424"/>
    </source>
</evidence>
<dbReference type="InterPro" id="IPR016169">
    <property type="entry name" value="FAD-bd_PCMH_sub2"/>
</dbReference>
<evidence type="ECO:0000256" key="3">
    <source>
        <dbReference type="SAM" id="SignalP"/>
    </source>
</evidence>
<dbReference type="GO" id="GO:0016491">
    <property type="term" value="F:oxidoreductase activity"/>
    <property type="evidence" value="ECO:0007669"/>
    <property type="project" value="UniProtKB-KW"/>
</dbReference>
<dbReference type="SUPFAM" id="SSF56176">
    <property type="entry name" value="FAD-binding/transporter-associated domain-like"/>
    <property type="match status" value="1"/>
</dbReference>
<reference evidence="5 6" key="1">
    <citation type="submission" date="2015-09" db="EMBL/GenBank/DDBJ databases">
        <title>Draft genome of a European isolate of the apple canker pathogen Neonectria ditissima.</title>
        <authorList>
            <person name="Gomez-Cortecero A."/>
            <person name="Harrison R.J."/>
            <person name="Armitage A.D."/>
        </authorList>
    </citation>
    <scope>NUCLEOTIDE SEQUENCE [LARGE SCALE GENOMIC DNA]</scope>
    <source>
        <strain evidence="5 6">R09/05</strain>
    </source>
</reference>
<feature type="signal peptide" evidence="3">
    <location>
        <begin position="1"/>
        <end position="20"/>
    </location>
</feature>
<dbReference type="GO" id="GO:0071949">
    <property type="term" value="F:FAD binding"/>
    <property type="evidence" value="ECO:0007669"/>
    <property type="project" value="InterPro"/>
</dbReference>
<name>A0A0P7BGW3_9HYPO</name>
<protein>
    <recommendedName>
        <fullName evidence="4">FAD-binding PCMH-type domain-containing protein</fullName>
    </recommendedName>
</protein>
<comment type="caution">
    <text evidence="5">The sequence shown here is derived from an EMBL/GenBank/DDBJ whole genome shotgun (WGS) entry which is preliminary data.</text>
</comment>
<evidence type="ECO:0000256" key="2">
    <source>
        <dbReference type="ARBA" id="ARBA00023002"/>
    </source>
</evidence>
<evidence type="ECO:0000313" key="5">
    <source>
        <dbReference type="EMBL" id="KPM39507.1"/>
    </source>
</evidence>
<keyword evidence="3" id="KW-0732">Signal</keyword>
<dbReference type="AlphaFoldDB" id="A0A0P7BGW3"/>
<dbReference type="InterPro" id="IPR006094">
    <property type="entry name" value="Oxid_FAD_bind_N"/>
</dbReference>
<dbReference type="STRING" id="78410.A0A0P7BGW3"/>
<dbReference type="Pfam" id="PF01565">
    <property type="entry name" value="FAD_binding_4"/>
    <property type="match status" value="1"/>
</dbReference>
<feature type="domain" description="FAD-binding PCMH-type" evidence="4">
    <location>
        <begin position="208"/>
        <end position="388"/>
    </location>
</feature>
<dbReference type="Gene3D" id="3.30.465.10">
    <property type="match status" value="1"/>
</dbReference>
<keyword evidence="6" id="KW-1185">Reference proteome</keyword>
<accession>A0A0P7BGW3</accession>
<comment type="similarity">
    <text evidence="1">Belongs to the oxygen-dependent FAD-linked oxidoreductase family.</text>
</comment>
<evidence type="ECO:0000256" key="1">
    <source>
        <dbReference type="ARBA" id="ARBA00005466"/>
    </source>
</evidence>
<dbReference type="OrthoDB" id="9983560at2759"/>
<dbReference type="EMBL" id="LKCW01000105">
    <property type="protein sequence ID" value="KPM39507.1"/>
    <property type="molecule type" value="Genomic_DNA"/>
</dbReference>
<gene>
    <name evidence="5" type="ORF">AK830_g7051</name>
</gene>
<dbReference type="InterPro" id="IPR012951">
    <property type="entry name" value="BBE"/>
</dbReference>
<dbReference type="Pfam" id="PF08031">
    <property type="entry name" value="BBE"/>
    <property type="match status" value="1"/>
</dbReference>
<feature type="chain" id="PRO_5006135802" description="FAD-binding PCMH-type domain-containing protein" evidence="3">
    <location>
        <begin position="21"/>
        <end position="694"/>
    </location>
</feature>
<proteinExistence type="inferred from homology"/>
<keyword evidence="2" id="KW-0560">Oxidoreductase</keyword>
<dbReference type="InterPro" id="IPR016166">
    <property type="entry name" value="FAD-bd_PCMH"/>
</dbReference>
<dbReference type="InterPro" id="IPR050432">
    <property type="entry name" value="FAD-linked_Oxidoreductases_BP"/>
</dbReference>
<dbReference type="PANTHER" id="PTHR13878:SF91">
    <property type="entry name" value="FAD BINDING DOMAIN PROTEIN (AFU_ORTHOLOGUE AFUA_6G12070)-RELATED"/>
    <property type="match status" value="1"/>
</dbReference>
<evidence type="ECO:0000259" key="4">
    <source>
        <dbReference type="PROSITE" id="PS51387"/>
    </source>
</evidence>
<sequence>MAILARAVVLAASLGSLVNAQTIKVDGRVISADEATVAPAAEFAGDNLELTDAVLANLTDLDLTSIDAFKFGEDADSVYERGLGLGFPSCKTMPGDLLWPGKTVWKVFNLLTGGALIKTVPFGAVCYSGEHYDAAECSRIVDNWSNSDTQFVEPFIFTFPLEPWFRLSSALTLVISSDEDPTANMYPLFEGNACLPQDAEKEGATCQLGGLPVYSVNATTASQIQLAVNFARSLNLRLVIRNTGHDFLGRSTGAGALNIWTHNLKSLQFLENYKSAGGYKGPAFKIGAGIQVFELYEAANKHGYTAVGGECRTVGVAGGFTSMGGHSPMSPIAGLGSDQVLSVEIVTPDGRFVTADEKTNPELFWAVRGGGGSTFGVVVSMTVRVWPKMTFSGVTWSLSTAEANVSKEVFWKGLRTYWAKFPEYNDNNTYGYSVLFNAGEGAYSWSMLPWLVPGMELPKFKAMVAPLLKEWDSIGFKIEPTFFTHDNFYDTWKNHFPTESVGASNVRTASRLIPRKNWDDADLREETFDAVRSIVEDGSVLISYNINGAAPEGAAASALNPAWRDVSMFAIIGSGWDVDSSTPEEILATNKKITNDWMERLRKVSPGSGGYGNEGDVMEPNFGQAFYGADNYKRLYALKKKLDPWGVFYAPTAVGSEDWEITDVTDFLGGLLYGDLLETLSSWLTLQTGRLCRK</sequence>
<dbReference type="Gene3D" id="3.40.462.20">
    <property type="match status" value="1"/>
</dbReference>